<feature type="compositionally biased region" description="Basic and acidic residues" evidence="2">
    <location>
        <begin position="163"/>
        <end position="179"/>
    </location>
</feature>
<keyword evidence="4" id="KW-1185">Reference proteome</keyword>
<feature type="compositionally biased region" description="Low complexity" evidence="2">
    <location>
        <begin position="145"/>
        <end position="159"/>
    </location>
</feature>
<organism evidence="3 4">
    <name type="scientific">Cercospora berteroae</name>
    <dbReference type="NCBI Taxonomy" id="357750"/>
    <lineage>
        <taxon>Eukaryota</taxon>
        <taxon>Fungi</taxon>
        <taxon>Dikarya</taxon>
        <taxon>Ascomycota</taxon>
        <taxon>Pezizomycotina</taxon>
        <taxon>Dothideomycetes</taxon>
        <taxon>Dothideomycetidae</taxon>
        <taxon>Mycosphaerellales</taxon>
        <taxon>Mycosphaerellaceae</taxon>
        <taxon>Cercospora</taxon>
    </lineage>
</organism>
<feature type="coiled-coil region" evidence="1">
    <location>
        <begin position="468"/>
        <end position="495"/>
    </location>
</feature>
<evidence type="ECO:0000256" key="1">
    <source>
        <dbReference type="SAM" id="Coils"/>
    </source>
</evidence>
<feature type="compositionally biased region" description="Acidic residues" evidence="2">
    <location>
        <begin position="123"/>
        <end position="143"/>
    </location>
</feature>
<name>A0A2S6CGF0_9PEZI</name>
<reference evidence="4" key="1">
    <citation type="journal article" date="2017" name="bioRxiv">
        <title>Conservation of a gene cluster reveals novel cercosporin biosynthetic mechanisms and extends production to the genus Colletotrichum.</title>
        <authorList>
            <person name="de Jonge R."/>
            <person name="Ebert M.K."/>
            <person name="Huitt-Roehl C.R."/>
            <person name="Pal P."/>
            <person name="Suttle J.C."/>
            <person name="Spanner R.E."/>
            <person name="Neubauer J.D."/>
            <person name="Jurick W.M.II."/>
            <person name="Stott K.A."/>
            <person name="Secor G.A."/>
            <person name="Thomma B.P.H.J."/>
            <person name="Van de Peer Y."/>
            <person name="Townsend C.A."/>
            <person name="Bolton M.D."/>
        </authorList>
    </citation>
    <scope>NUCLEOTIDE SEQUENCE [LARGE SCALE GENOMIC DNA]</scope>
    <source>
        <strain evidence="4">CBS538.71</strain>
    </source>
</reference>
<feature type="compositionally biased region" description="Polar residues" evidence="2">
    <location>
        <begin position="48"/>
        <end position="60"/>
    </location>
</feature>
<feature type="compositionally biased region" description="Polar residues" evidence="2">
    <location>
        <begin position="111"/>
        <end position="122"/>
    </location>
</feature>
<feature type="region of interest" description="Disordered" evidence="2">
    <location>
        <begin position="38"/>
        <end position="185"/>
    </location>
</feature>
<dbReference type="OrthoDB" id="3890337at2759"/>
<accession>A0A2S6CGF0</accession>
<proteinExistence type="predicted"/>
<dbReference type="Proteomes" id="UP000237631">
    <property type="component" value="Unassembled WGS sequence"/>
</dbReference>
<dbReference type="EMBL" id="PNEN01000445">
    <property type="protein sequence ID" value="PPJ58815.1"/>
    <property type="molecule type" value="Genomic_DNA"/>
</dbReference>
<keyword evidence="1" id="KW-0175">Coiled coil</keyword>
<feature type="compositionally biased region" description="Basic and acidic residues" evidence="2">
    <location>
        <begin position="62"/>
        <end position="72"/>
    </location>
</feature>
<dbReference type="AlphaFoldDB" id="A0A2S6CGF0"/>
<evidence type="ECO:0000313" key="3">
    <source>
        <dbReference type="EMBL" id="PPJ58815.1"/>
    </source>
</evidence>
<sequence length="594" mass="67059">MFRKQRSQARAIMFALIAVPFVVVGSNRVHRVVHRFARRKGPADTKRNGTSTDADQSWNARQDPEEVKRNEPSRQPSVGNSMQAADISPGEHSAQIKELDVPLAASDAPERNSSPGQVTNEPSEMEAETDDAQAEQETQDLSEMEVGTGETQITQGTQELSEMEAKADDVQAKQEKNESTTDLIAEQTARKRKYITFTGEEESDYTRGLIRIVDAFDGVENVSSLLLNLDFSQKVQAAVQSQQELRAIEQAANGDFYKWRDLESQITIKVADLRIRILMADHPSDFDNDEDPEEDLPLLHKEVKKFEAFREAVQHQSRLVKAGIDAQKEHLLKCQESVNAYLEEAFVAAKLLKPAPADVEPDFDELDLDAMFNQYCNEMDEESPGWDAVEKLPGDAEMHSAATIPDDEDPVRQQKRQAQVTWQQAHLKFRKAQEAFDAREEDADQDRCRAEEAKEDLLDWSLRWVQRGRELTRALIEAEEEEKKAREAAEEAGVDVARHYQRARFEDHASDGYGSGYERGGIAQAPRERIFEWMSHIPDGEAGDPNKQELLTQPETDNWTYEDIAVNGSRSVIDDGLGREKIDSWSRACDRGGV</sequence>
<comment type="caution">
    <text evidence="3">The sequence shown here is derived from an EMBL/GenBank/DDBJ whole genome shotgun (WGS) entry which is preliminary data.</text>
</comment>
<evidence type="ECO:0000313" key="4">
    <source>
        <dbReference type="Proteomes" id="UP000237631"/>
    </source>
</evidence>
<feature type="compositionally biased region" description="Polar residues" evidence="2">
    <location>
        <begin position="73"/>
        <end position="83"/>
    </location>
</feature>
<gene>
    <name evidence="3" type="ORF">CBER1_10454</name>
</gene>
<evidence type="ECO:0000256" key="2">
    <source>
        <dbReference type="SAM" id="MobiDB-lite"/>
    </source>
</evidence>
<protein>
    <submittedName>
        <fullName evidence="3">Uncharacterized protein</fullName>
    </submittedName>
</protein>